<organism evidence="2 3">
    <name type="scientific">Melipona bicolor</name>
    <dbReference type="NCBI Taxonomy" id="60889"/>
    <lineage>
        <taxon>Eukaryota</taxon>
        <taxon>Metazoa</taxon>
        <taxon>Ecdysozoa</taxon>
        <taxon>Arthropoda</taxon>
        <taxon>Hexapoda</taxon>
        <taxon>Insecta</taxon>
        <taxon>Pterygota</taxon>
        <taxon>Neoptera</taxon>
        <taxon>Endopterygota</taxon>
        <taxon>Hymenoptera</taxon>
        <taxon>Apocrita</taxon>
        <taxon>Aculeata</taxon>
        <taxon>Apoidea</taxon>
        <taxon>Anthophila</taxon>
        <taxon>Apidae</taxon>
        <taxon>Melipona</taxon>
    </lineage>
</organism>
<accession>A0AA40FTW7</accession>
<name>A0AA40FTW7_9HYME</name>
<feature type="compositionally biased region" description="Basic and acidic residues" evidence="1">
    <location>
        <begin position="121"/>
        <end position="141"/>
    </location>
</feature>
<comment type="caution">
    <text evidence="2">The sequence shown here is derived from an EMBL/GenBank/DDBJ whole genome shotgun (WGS) entry which is preliminary data.</text>
</comment>
<dbReference type="EMBL" id="JAHYIQ010000016">
    <property type="protein sequence ID" value="KAK1125227.1"/>
    <property type="molecule type" value="Genomic_DNA"/>
</dbReference>
<reference evidence="2" key="1">
    <citation type="submission" date="2021-10" db="EMBL/GenBank/DDBJ databases">
        <title>Melipona bicolor Genome sequencing and assembly.</title>
        <authorList>
            <person name="Araujo N.S."/>
            <person name="Arias M.C."/>
        </authorList>
    </citation>
    <scope>NUCLEOTIDE SEQUENCE</scope>
    <source>
        <strain evidence="2">USP_2M_L1-L4_2017</strain>
        <tissue evidence="2">Whole body</tissue>
    </source>
</reference>
<proteinExistence type="predicted"/>
<protein>
    <submittedName>
        <fullName evidence="2">Uncharacterized protein</fullName>
    </submittedName>
</protein>
<gene>
    <name evidence="2" type="ORF">K0M31_005601</name>
</gene>
<sequence length="178" mass="20048">MKVGESGREASRVRKFASATYLEFRREPSRDWPRRRAATKVGRARHPISSSLFRIAFSVAAFTLLSPLLHRSRSSSIIPRRRRGAFSHPVHSQQPLKASVFSGLEELRGAGPPSNTSTRTSKVEYGRMRETVQEKEREERGSVSARPGFTVGEGAYRLADNTCKTNSRRCKQRLGFLV</sequence>
<dbReference type="AlphaFoldDB" id="A0AA40FTW7"/>
<evidence type="ECO:0000313" key="2">
    <source>
        <dbReference type="EMBL" id="KAK1125227.1"/>
    </source>
</evidence>
<dbReference type="Proteomes" id="UP001177670">
    <property type="component" value="Unassembled WGS sequence"/>
</dbReference>
<evidence type="ECO:0000256" key="1">
    <source>
        <dbReference type="SAM" id="MobiDB-lite"/>
    </source>
</evidence>
<evidence type="ECO:0000313" key="3">
    <source>
        <dbReference type="Proteomes" id="UP001177670"/>
    </source>
</evidence>
<keyword evidence="3" id="KW-1185">Reference proteome</keyword>
<feature type="region of interest" description="Disordered" evidence="1">
    <location>
        <begin position="106"/>
        <end position="148"/>
    </location>
</feature>